<gene>
    <name evidence="2" type="ORF">ODI_02690</name>
    <name evidence="3" type="ORF">ODI_R2617</name>
</gene>
<name>A0A1C3JZE2_9BURK</name>
<reference evidence="3 4" key="2">
    <citation type="submission" date="2017-08" db="EMBL/GenBank/DDBJ databases">
        <authorList>
            <person name="de Groot N.N."/>
        </authorList>
    </citation>
    <scope>NUCLEOTIDE SEQUENCE [LARGE SCALE GENOMIC DNA]</scope>
    <source>
        <strain evidence="3">Orrdi1</strain>
    </source>
</reference>
<evidence type="ECO:0000313" key="2">
    <source>
        <dbReference type="EMBL" id="SBT24620.1"/>
    </source>
</evidence>
<dbReference type="AlphaFoldDB" id="A0A1C3JZE2"/>
<proteinExistence type="predicted"/>
<dbReference type="EMBL" id="LT907988">
    <property type="protein sequence ID" value="SOE50277.1"/>
    <property type="molecule type" value="Genomic_DNA"/>
</dbReference>
<accession>A0A1C3JZE2</accession>
<feature type="signal peptide" evidence="1">
    <location>
        <begin position="1"/>
        <end position="24"/>
    </location>
</feature>
<dbReference type="STRING" id="1851544.ODI_02690"/>
<dbReference type="Proteomes" id="UP000078558">
    <property type="component" value="Chromosome I"/>
</dbReference>
<feature type="chain" id="PRO_5015062485" evidence="1">
    <location>
        <begin position="25"/>
        <end position="224"/>
    </location>
</feature>
<dbReference type="EMBL" id="FLRC01000011">
    <property type="protein sequence ID" value="SBT24620.1"/>
    <property type="molecule type" value="Genomic_DNA"/>
</dbReference>
<sequence length="224" mass="23157">MKTPLIRAALALSLGALSLGTAAAAQIELYETGPAEDSSFLRFVNGGTQGLEVGASGSKAKLALDAAKPASDFMPVKAEADIRGTLSRGGKEAPVALKVAPGQFATVIALGEDAPTAEILREEPDDFNALKASLGFYVVDAACKDAGLQAMPRQVAIFEKAADRSVQRRQINPVALTVQLTCGGTATGEPLSLGTLEAGERYTVFVVPGPKGSRIFQAVDSLAR</sequence>
<evidence type="ECO:0000313" key="3">
    <source>
        <dbReference type="EMBL" id="SOE50277.1"/>
    </source>
</evidence>
<keyword evidence="1" id="KW-0732">Signal</keyword>
<dbReference type="RefSeq" id="WP_067751083.1">
    <property type="nucleotide sequence ID" value="NZ_LT907988.1"/>
</dbReference>
<dbReference type="KEGG" id="odi:ODI_R2617"/>
<protein>
    <submittedName>
        <fullName evidence="2">Cell morphology protein</fullName>
    </submittedName>
</protein>
<organism evidence="2 4">
    <name type="scientific">Orrella dioscoreae</name>
    <dbReference type="NCBI Taxonomy" id="1851544"/>
    <lineage>
        <taxon>Bacteria</taxon>
        <taxon>Pseudomonadati</taxon>
        <taxon>Pseudomonadota</taxon>
        <taxon>Betaproteobacteria</taxon>
        <taxon>Burkholderiales</taxon>
        <taxon>Alcaligenaceae</taxon>
        <taxon>Orrella</taxon>
    </lineage>
</organism>
<reference evidence="2 4" key="1">
    <citation type="submission" date="2016-06" db="EMBL/GenBank/DDBJ databases">
        <authorList>
            <person name="Kjaerup R.B."/>
            <person name="Dalgaard T.S."/>
            <person name="Juul-Madsen H.R."/>
        </authorList>
    </citation>
    <scope>NUCLEOTIDE SEQUENCE [LARGE SCALE GENOMIC DNA]</scope>
    <source>
        <strain evidence="2">Orrdi1</strain>
    </source>
</reference>
<keyword evidence="4" id="KW-1185">Reference proteome</keyword>
<evidence type="ECO:0000313" key="4">
    <source>
        <dbReference type="Proteomes" id="UP000078558"/>
    </source>
</evidence>
<evidence type="ECO:0000256" key="1">
    <source>
        <dbReference type="SAM" id="SignalP"/>
    </source>
</evidence>
<dbReference type="OrthoDB" id="8718161at2"/>